<reference evidence="2 3" key="1">
    <citation type="journal article" date="2018" name="IMA Fungus">
        <title>IMA Genome-F 9: Draft genome sequence of Annulohypoxylon stygium, Aspergillus mulundensis, Berkeleyomyces basicola (syn. Thielaviopsis basicola), Ceratocystis smalleyi, two Cercospora beticola strains, Coleophoma cylindrospora, Fusarium fracticaudum, Phialophora cf. hyalina, and Morchella septimelata.</title>
        <authorList>
            <person name="Wingfield B.D."/>
            <person name="Bills G.F."/>
            <person name="Dong Y."/>
            <person name="Huang W."/>
            <person name="Nel W.J."/>
            <person name="Swalarsk-Parry B.S."/>
            <person name="Vaghefi N."/>
            <person name="Wilken P.M."/>
            <person name="An Z."/>
            <person name="de Beer Z.W."/>
            <person name="De Vos L."/>
            <person name="Chen L."/>
            <person name="Duong T.A."/>
            <person name="Gao Y."/>
            <person name="Hammerbacher A."/>
            <person name="Kikkert J.R."/>
            <person name="Li Y."/>
            <person name="Li H."/>
            <person name="Li K."/>
            <person name="Li Q."/>
            <person name="Liu X."/>
            <person name="Ma X."/>
            <person name="Naidoo K."/>
            <person name="Pethybridge S.J."/>
            <person name="Sun J."/>
            <person name="Steenkamp E.T."/>
            <person name="van der Nest M.A."/>
            <person name="van Wyk S."/>
            <person name="Wingfield M.J."/>
            <person name="Xiong C."/>
            <person name="Yue Q."/>
            <person name="Zhang X."/>
        </authorList>
    </citation>
    <scope>NUCLEOTIDE SEQUENCE [LARGE SCALE GENOMIC DNA]</scope>
    <source>
        <strain evidence="2 3">BP 5553</strain>
    </source>
</reference>
<accession>A0A370TAB1</accession>
<feature type="compositionally biased region" description="Basic and acidic residues" evidence="1">
    <location>
        <begin position="620"/>
        <end position="640"/>
    </location>
</feature>
<dbReference type="AlphaFoldDB" id="A0A370TAB1"/>
<protein>
    <submittedName>
        <fullName evidence="2">Uncharacterized protein</fullName>
    </submittedName>
</protein>
<feature type="compositionally biased region" description="Acidic residues" evidence="1">
    <location>
        <begin position="549"/>
        <end position="564"/>
    </location>
</feature>
<feature type="region of interest" description="Disordered" evidence="1">
    <location>
        <begin position="809"/>
        <end position="832"/>
    </location>
</feature>
<feature type="region of interest" description="Disordered" evidence="1">
    <location>
        <begin position="106"/>
        <end position="209"/>
    </location>
</feature>
<proteinExistence type="predicted"/>
<evidence type="ECO:0000256" key="1">
    <source>
        <dbReference type="SAM" id="MobiDB-lite"/>
    </source>
</evidence>
<dbReference type="OrthoDB" id="3565484at2759"/>
<name>A0A370TAB1_9HELO</name>
<evidence type="ECO:0000313" key="2">
    <source>
        <dbReference type="EMBL" id="RDL30739.1"/>
    </source>
</evidence>
<gene>
    <name evidence="2" type="ORF">BP5553_10084</name>
</gene>
<dbReference type="GeneID" id="43602933"/>
<sequence>MAPENRQRRRLSSATRALIASLPQQSAEDFERAYSRTPAPPKRFGKTRQRLNISKLRCPSRSETQVVQVTLANASRNQIDNEEVWGKDDMRQVHVLSKSAQVSKRVTSKTYSKKRSRIASQGLQVDQLQDGFGMSQGADSDGEGAQEPGFKEQCPSHQRNASRKAAEGHTEELEDRCEATPTDDRNIHTHSSNAKCKAENSKIRKKRKKCRRLPVDQLVVLSQRLSDSDPDTESVRLAELSDDPISQLHSEERPASNRRSKRPQKASAKYRVGSIFGSIDISEFRLPKVYGISSSGKRGLQESPSYSDGFEGIETRSIKSSVAWSEPRRRRVPRTPVRVGRLTLVTERNPWEHVFRESTNQSRRLRRLKFGDSAHVQNDQHSTIDNQGSALCLGQQVPQDFVHNTGSETHMDVEYQEPYDGDNHQEFHSEQQSQSMLTEFTPSIQGAIGTEALTSRVYSTDITTDPPLERHRKVTFNLCVDDQKETPNSTAKSLQSRSKPSAELNVSQSFKLFSTTSSRNPRKDEIEVSQRLMMVSVPRPIKPSKLDDAKDEEAATDGSTDTDDSSSSGQETDDDESDESLNDDWELEGRTTFEDVEVEEVEGGVNSQSISGDVNIEASGDVREDRPESLERVLDSDRPCEQPPIDEKDEDEMALSHATQSPPTHHAPIQLPSKMDIPKVEQPIPHEGGKHIEDTANALEQVASQTIGMSEADDGNKRLGLLNTEHLQISRDAPLTCHLIKADEDPMEIPTPLPLRNRAQRGLSRRCPSRIPSLTIVPSRQSPDLDMETTIVCHTQASIELGDTQVSDASRCNEEPGIPETQVDDKPDIPEPQQTYAPECCSYFTRASQDLNGTLRSVPISRTRSMPSKFYPSSSQLEEKEWNYASSTPLGLVSGPKIIPSRCSSQVTSKEQRLNTLTRTASLRLGMFSSNGPRRMMKLPFTPPFKKPI</sequence>
<feature type="compositionally biased region" description="Acidic residues" evidence="1">
    <location>
        <begin position="571"/>
        <end position="586"/>
    </location>
</feature>
<keyword evidence="3" id="KW-1185">Reference proteome</keyword>
<feature type="region of interest" description="Disordered" evidence="1">
    <location>
        <begin position="224"/>
        <end position="268"/>
    </location>
</feature>
<dbReference type="EMBL" id="NPIC01000014">
    <property type="protein sequence ID" value="RDL30739.1"/>
    <property type="molecule type" value="Genomic_DNA"/>
</dbReference>
<organism evidence="2 3">
    <name type="scientific">Venustampulla echinocandica</name>
    <dbReference type="NCBI Taxonomy" id="2656787"/>
    <lineage>
        <taxon>Eukaryota</taxon>
        <taxon>Fungi</taxon>
        <taxon>Dikarya</taxon>
        <taxon>Ascomycota</taxon>
        <taxon>Pezizomycotina</taxon>
        <taxon>Leotiomycetes</taxon>
        <taxon>Helotiales</taxon>
        <taxon>Pleuroascaceae</taxon>
        <taxon>Venustampulla</taxon>
    </lineage>
</organism>
<dbReference type="RefSeq" id="XP_031865115.1">
    <property type="nucleotide sequence ID" value="XM_032018707.1"/>
</dbReference>
<feature type="compositionally biased region" description="Basic and acidic residues" evidence="1">
    <location>
        <begin position="164"/>
        <end position="187"/>
    </location>
</feature>
<dbReference type="Proteomes" id="UP000254866">
    <property type="component" value="Unassembled WGS sequence"/>
</dbReference>
<evidence type="ECO:0000313" key="3">
    <source>
        <dbReference type="Proteomes" id="UP000254866"/>
    </source>
</evidence>
<comment type="caution">
    <text evidence="2">The sequence shown here is derived from an EMBL/GenBank/DDBJ whole genome shotgun (WGS) entry which is preliminary data.</text>
</comment>
<feature type="compositionally biased region" description="Polar residues" evidence="1">
    <location>
        <begin position="118"/>
        <end position="127"/>
    </location>
</feature>
<feature type="region of interest" description="Disordered" evidence="1">
    <location>
        <begin position="479"/>
        <end position="671"/>
    </location>
</feature>
<feature type="compositionally biased region" description="Polar residues" evidence="1">
    <location>
        <begin position="486"/>
        <end position="519"/>
    </location>
</feature>